<sequence>MMALKHKEKAKYTRFPFATCDNEHLKDTTGIIRHGINLTIQFGLLDFEDFDAVNDDDDDKDTNNDNDGAPSSRLPKNRVATTASSEEDDCSTDEDDSLMEYDYGYDHVPPSPILVPTELPKSSFRKGSFGRRDSGDGSIRDMSLSLCRAKLEHMINEYFPLEVINDDRIYVHIKHYIINSIIQNEGNIDQFLTRIVNHRFKNELSDVVKSIFIEKYEELKLEELIDRFYAFLNCKTTPTQALLAKVVNPGLYDKYYKIWRLDAKDFAYYDEEYFFDYFNNGGKSATSIEHLILQNGFLINYKRFVFYFTRDIASYCDDSEDDDDEDEGEGEASASFDSDLDKTLDFSVEHIEEVSNSISLDPLTHTPKSLRFNDEIDIININRYLPVDHVLYKHIIEDIARNN</sequence>
<dbReference type="GeneID" id="92208633"/>
<protein>
    <submittedName>
        <fullName evidence="2">Uncharacterized protein</fullName>
    </submittedName>
</protein>
<reference evidence="2 3" key="1">
    <citation type="submission" date="2024-03" db="EMBL/GenBank/DDBJ databases">
        <authorList>
            <person name="Brejova B."/>
        </authorList>
    </citation>
    <scope>NUCLEOTIDE SEQUENCE [LARGE SCALE GENOMIC DNA]</scope>
    <source>
        <strain evidence="2 3">CBS 14171</strain>
    </source>
</reference>
<dbReference type="EMBL" id="OZ022408">
    <property type="protein sequence ID" value="CAK9439213.1"/>
    <property type="molecule type" value="Genomic_DNA"/>
</dbReference>
<evidence type="ECO:0000313" key="2">
    <source>
        <dbReference type="EMBL" id="CAK9439213.1"/>
    </source>
</evidence>
<dbReference type="Proteomes" id="UP001497383">
    <property type="component" value="Chromosome 4"/>
</dbReference>
<name>A0ABP0ZNF8_9ASCO</name>
<proteinExistence type="predicted"/>
<gene>
    <name evidence="2" type="ORF">LODBEIA_P34370</name>
</gene>
<dbReference type="RefSeq" id="XP_066830375.1">
    <property type="nucleotide sequence ID" value="XM_066973547.1"/>
</dbReference>
<feature type="compositionally biased region" description="Acidic residues" evidence="1">
    <location>
        <begin position="85"/>
        <end position="96"/>
    </location>
</feature>
<feature type="region of interest" description="Disordered" evidence="1">
    <location>
        <begin position="56"/>
        <end position="96"/>
    </location>
</feature>
<accession>A0ABP0ZNF8</accession>
<evidence type="ECO:0000313" key="3">
    <source>
        <dbReference type="Proteomes" id="UP001497383"/>
    </source>
</evidence>
<feature type="region of interest" description="Disordered" evidence="1">
    <location>
        <begin position="116"/>
        <end position="136"/>
    </location>
</feature>
<evidence type="ECO:0000256" key="1">
    <source>
        <dbReference type="SAM" id="MobiDB-lite"/>
    </source>
</evidence>
<keyword evidence="3" id="KW-1185">Reference proteome</keyword>
<organism evidence="2 3">
    <name type="scientific">Lodderomyces beijingensis</name>
    <dbReference type="NCBI Taxonomy" id="1775926"/>
    <lineage>
        <taxon>Eukaryota</taxon>
        <taxon>Fungi</taxon>
        <taxon>Dikarya</taxon>
        <taxon>Ascomycota</taxon>
        <taxon>Saccharomycotina</taxon>
        <taxon>Pichiomycetes</taxon>
        <taxon>Debaryomycetaceae</taxon>
        <taxon>Candida/Lodderomyces clade</taxon>
        <taxon>Lodderomyces</taxon>
    </lineage>
</organism>